<dbReference type="Gene3D" id="1.50.10.10">
    <property type="match status" value="1"/>
</dbReference>
<dbReference type="PANTHER" id="PTHR31616">
    <property type="entry name" value="TREHALASE"/>
    <property type="match status" value="1"/>
</dbReference>
<dbReference type="InterPro" id="IPR011613">
    <property type="entry name" value="GH15-like"/>
</dbReference>
<dbReference type="PANTHER" id="PTHR31616:SF13">
    <property type="entry name" value="GLUCAN 1,4-ALPHA-GLUCOSIDASE"/>
    <property type="match status" value="1"/>
</dbReference>
<dbReference type="RefSeq" id="WP_338601800.1">
    <property type="nucleotide sequence ID" value="NZ_CP146016.1"/>
</dbReference>
<dbReference type="SUPFAM" id="SSF48208">
    <property type="entry name" value="Six-hairpin glycosidases"/>
    <property type="match status" value="1"/>
</dbReference>
<evidence type="ECO:0000313" key="2">
    <source>
        <dbReference type="EMBL" id="WWQ60658.1"/>
    </source>
</evidence>
<dbReference type="GeneID" id="89335268"/>
<dbReference type="AlphaFoldDB" id="A0AAX4L239"/>
<gene>
    <name evidence="2" type="ORF">V6M85_00825</name>
</gene>
<name>A0AAX4L239_9CREN</name>
<sequence length="620" mass="71818">MRVSSIGNGRLLINFDEKGRIVDIYYPYIGMENQTSGNPIRIAIWDIEKNILSLDDEWNTSISYLDDANVVEIRSEIKKLGLSLLSYNFVDVDEPIYYSIIRLVNNTNIQKNVKMFFIHDINLYSNPFGDTAFYDPSTFSIIHYKSKRYLGFKAFTSTSSFSEYNIGKGDLIGDIYDGHLGLSGIDNGDVNSSLGIELRIEPNSFSKIYYLIAADRNLEDLRQKIRKINFATVETSFTLAYMFWRNWLKKNRLKNDHLIQDIKRIYDVSLLVIRNHMDINGSIIASSDFSFVKLYGDSYQYCWPRDAAIAAYALDLAGYKELALKHFEFISNLVSSEGFLYHKYNPNTTLASSWHPWFYKGKRIYPIQEDETALEVWAIASHYEKYEDIDEIASIYKKFVRPALRFMVSFMEEGLPKPSFDLWEERYGIHIYTISTVYGALTKGAKLAQDIGDEILSEDLVDTASLLKEMTLKRMVYNGRFIRRIDEENNPDLIVDASLYSPFFFGLVDANDKIMINTINEIENKLKVNGGIIRYENDMYQRRKKEPNPWLITTLWIAEYYASINDKIKANEYIKWVTNRALPTGFLPEQVDPETFEPTSVTPLVWSHAEFLIAINKLLS</sequence>
<dbReference type="Proteomes" id="UP001432202">
    <property type="component" value="Chromosome"/>
</dbReference>
<feature type="domain" description="GH15-like" evidence="1">
    <location>
        <begin position="280"/>
        <end position="567"/>
    </location>
</feature>
<dbReference type="EMBL" id="CP146016">
    <property type="protein sequence ID" value="WWQ60658.1"/>
    <property type="molecule type" value="Genomic_DNA"/>
</dbReference>
<dbReference type="Pfam" id="PF00723">
    <property type="entry name" value="Glyco_hydro_15"/>
    <property type="match status" value="1"/>
</dbReference>
<reference evidence="2 3" key="1">
    <citation type="submission" date="2024-02" db="EMBL/GenBank/DDBJ databases">
        <title>STSV induces naive adaptation in Sulfolobus.</title>
        <authorList>
            <person name="Xiang X."/>
            <person name="Song M."/>
        </authorList>
    </citation>
    <scope>NUCLEOTIDE SEQUENCE [LARGE SCALE GENOMIC DNA]</scope>
    <source>
        <strain evidence="2 3">RT2</strain>
    </source>
</reference>
<evidence type="ECO:0000313" key="3">
    <source>
        <dbReference type="Proteomes" id="UP001432202"/>
    </source>
</evidence>
<keyword evidence="3" id="KW-1185">Reference proteome</keyword>
<accession>A0AAX4L239</accession>
<dbReference type="GO" id="GO:0005975">
    <property type="term" value="P:carbohydrate metabolic process"/>
    <property type="evidence" value="ECO:0007669"/>
    <property type="project" value="InterPro"/>
</dbReference>
<protein>
    <submittedName>
        <fullName evidence="2">Glycoside hydrolase family 15 protein</fullName>
    </submittedName>
</protein>
<keyword evidence="2" id="KW-0378">Hydrolase</keyword>
<organism evidence="2 3">
    <name type="scientific">Sulfolobus tengchongensis</name>
    <dbReference type="NCBI Taxonomy" id="207809"/>
    <lineage>
        <taxon>Archaea</taxon>
        <taxon>Thermoproteota</taxon>
        <taxon>Thermoprotei</taxon>
        <taxon>Sulfolobales</taxon>
        <taxon>Sulfolobaceae</taxon>
        <taxon>Sulfolobus</taxon>
    </lineage>
</organism>
<evidence type="ECO:0000259" key="1">
    <source>
        <dbReference type="Pfam" id="PF00723"/>
    </source>
</evidence>
<dbReference type="InterPro" id="IPR008928">
    <property type="entry name" value="6-hairpin_glycosidase_sf"/>
</dbReference>
<proteinExistence type="predicted"/>
<dbReference type="GO" id="GO:0004553">
    <property type="term" value="F:hydrolase activity, hydrolyzing O-glycosyl compounds"/>
    <property type="evidence" value="ECO:0007669"/>
    <property type="project" value="TreeGrafter"/>
</dbReference>
<dbReference type="InterPro" id="IPR012341">
    <property type="entry name" value="6hp_glycosidase-like_sf"/>
</dbReference>